<evidence type="ECO:0000256" key="2">
    <source>
        <dbReference type="ARBA" id="ARBA00022506"/>
    </source>
</evidence>
<comment type="subcellular location">
    <subcellularLocation>
        <location evidence="1">Virion membrane</location>
        <topology evidence="1">Single-pass membrane protein</topology>
    </subcellularLocation>
</comment>
<keyword evidence="8" id="KW-0426">Late protein</keyword>
<gene>
    <name evidence="17" type="primary">SOPV-ELK-051</name>
</gene>
<keyword evidence="2" id="KW-1168">Fusion of virus membrane with host membrane</keyword>
<sequence length="111" mass="12944">MAYLLIYAILFILFVLITYIMFVYPTNKLQLAINEINKIHSDQNNIDKSLPNTLNTVIFQDFDKALYTIANVYVDSKKNQVTIKYSKTKKIFNIDSYIDMQTLLPILLLSK</sequence>
<proteinExistence type="inferred from homology"/>
<keyword evidence="18" id="KW-1185">Reference proteome</keyword>
<evidence type="ECO:0000256" key="7">
    <source>
        <dbReference type="ARBA" id="ARBA00022879"/>
    </source>
</evidence>
<evidence type="ECO:0000256" key="6">
    <source>
        <dbReference type="ARBA" id="ARBA00022844"/>
    </source>
</evidence>
<evidence type="ECO:0000256" key="10">
    <source>
        <dbReference type="ARBA" id="ARBA00022989"/>
    </source>
</evidence>
<feature type="transmembrane region" description="Helical" evidence="16">
    <location>
        <begin position="6"/>
        <end position="24"/>
    </location>
</feature>
<keyword evidence="6" id="KW-0946">Virion</keyword>
<comment type="function">
    <text evidence="13">Component of the entry fusion complex (EFC), which consists of 11 proteins. During cell infection, this complex mediates entry of the virion core into the host cytoplasm by a two-step mechanism consisting of lipid mixing of the viral and cellular membranes and subsequent pore formation.</text>
</comment>
<comment type="similarity">
    <text evidence="14">Belongs to the orthopoxvirus OPG086 family.</text>
</comment>
<dbReference type="Proteomes" id="UP000249273">
    <property type="component" value="Segment"/>
</dbReference>
<evidence type="ECO:0000256" key="5">
    <source>
        <dbReference type="ARBA" id="ARBA00022692"/>
    </source>
</evidence>
<organism evidence="17">
    <name type="scientific">Sea otter poxvirus</name>
    <dbReference type="NCBI Taxonomy" id="1416741"/>
    <lineage>
        <taxon>Viruses</taxon>
        <taxon>Varidnaviria</taxon>
        <taxon>Bamfordvirae</taxon>
        <taxon>Nucleocytoviricota</taxon>
        <taxon>Pokkesviricetes</taxon>
        <taxon>Chitovirales</taxon>
        <taxon>Poxviridae</taxon>
        <taxon>Chordopoxvirinae</taxon>
        <taxon>Mustelpoxvirus</taxon>
        <taxon>Mustelpoxvirus seaotterpox</taxon>
        <taxon>Sea otterpox virus</taxon>
    </lineage>
</organism>
<dbReference type="Pfam" id="PF06129">
    <property type="entry name" value="Chordopox_G3"/>
    <property type="match status" value="1"/>
</dbReference>
<protein>
    <recommendedName>
        <fullName evidence="15">Entry-fusion complex protein OPG086</fullName>
    </recommendedName>
</protein>
<evidence type="ECO:0000256" key="4">
    <source>
        <dbReference type="ARBA" id="ARBA00022595"/>
    </source>
</evidence>
<evidence type="ECO:0000256" key="15">
    <source>
        <dbReference type="ARBA" id="ARBA00034891"/>
    </source>
</evidence>
<keyword evidence="11 16" id="KW-0472">Membrane</keyword>
<dbReference type="OrthoDB" id="18505at10239"/>
<evidence type="ECO:0000256" key="12">
    <source>
        <dbReference type="ARBA" id="ARBA00023296"/>
    </source>
</evidence>
<keyword evidence="5 16" id="KW-0812">Transmembrane</keyword>
<dbReference type="KEGG" id="vg:36841048"/>
<dbReference type="GO" id="GO:0019064">
    <property type="term" value="P:fusion of virus membrane with host plasma membrane"/>
    <property type="evidence" value="ECO:0007669"/>
    <property type="project" value="UniProtKB-KW"/>
</dbReference>
<dbReference type="GO" id="GO:0055036">
    <property type="term" value="C:virion membrane"/>
    <property type="evidence" value="ECO:0007669"/>
    <property type="project" value="UniProtKB-SubCell"/>
</dbReference>
<evidence type="ECO:0000256" key="16">
    <source>
        <dbReference type="SAM" id="Phobius"/>
    </source>
</evidence>
<dbReference type="InterPro" id="IPR010367">
    <property type="entry name" value="Poxvirus_G3"/>
</dbReference>
<name>A0A2U9QHN2_9POXV</name>
<dbReference type="RefSeq" id="YP_009480589.1">
    <property type="nucleotide sequence ID" value="NC_037656.1"/>
</dbReference>
<reference evidence="17" key="1">
    <citation type="submission" date="2018-05" db="EMBL/GenBank/DDBJ databases">
        <title>Complete Genome Sequence of a Novel Sea Otter Poxvirus.</title>
        <authorList>
            <person name="Jacob J.M."/>
            <person name="Subramaniam K."/>
            <person name="Tu S.-L."/>
            <person name="Nielsen O."/>
            <person name="Tuomi P.A."/>
            <person name="Upton C."/>
            <person name="Waltzek T.B."/>
        </authorList>
    </citation>
    <scope>NUCLEOTIDE SEQUENCE [LARGE SCALE GENOMIC DNA]</scope>
    <source>
        <strain evidence="17">ELK</strain>
    </source>
</reference>
<dbReference type="GO" id="GO:0046718">
    <property type="term" value="P:symbiont entry into host cell"/>
    <property type="evidence" value="ECO:0007669"/>
    <property type="project" value="UniProtKB-KW"/>
</dbReference>
<evidence type="ECO:0000256" key="13">
    <source>
        <dbReference type="ARBA" id="ARBA00034668"/>
    </source>
</evidence>
<evidence type="ECO:0000256" key="11">
    <source>
        <dbReference type="ARBA" id="ARBA00023136"/>
    </source>
</evidence>
<keyword evidence="12" id="KW-1160">Virus entry into host cell</keyword>
<evidence type="ECO:0000313" key="18">
    <source>
        <dbReference type="Proteomes" id="UP000249273"/>
    </source>
</evidence>
<evidence type="ECO:0000256" key="9">
    <source>
        <dbReference type="ARBA" id="ARBA00022968"/>
    </source>
</evidence>
<evidence type="ECO:0000256" key="14">
    <source>
        <dbReference type="ARBA" id="ARBA00034771"/>
    </source>
</evidence>
<dbReference type="EMBL" id="MH427217">
    <property type="protein sequence ID" value="AWU47096.1"/>
    <property type="molecule type" value="Genomic_DNA"/>
</dbReference>
<keyword evidence="9" id="KW-0735">Signal-anchor</keyword>
<evidence type="ECO:0000256" key="8">
    <source>
        <dbReference type="ARBA" id="ARBA00022921"/>
    </source>
</evidence>
<dbReference type="GO" id="GO:0019031">
    <property type="term" value="C:viral envelope"/>
    <property type="evidence" value="ECO:0007669"/>
    <property type="project" value="UniProtKB-KW"/>
</dbReference>
<keyword evidence="10 16" id="KW-1133">Transmembrane helix</keyword>
<keyword evidence="3" id="KW-1169">Fusion of virus membrane with host cell membrane</keyword>
<dbReference type="GeneID" id="36841048"/>
<accession>A0A2U9QHN2</accession>
<keyword evidence="4" id="KW-1162">Viral penetration into host cytoplasm</keyword>
<evidence type="ECO:0000313" key="17">
    <source>
        <dbReference type="EMBL" id="AWU47096.1"/>
    </source>
</evidence>
<evidence type="ECO:0000256" key="3">
    <source>
        <dbReference type="ARBA" id="ARBA00022521"/>
    </source>
</evidence>
<keyword evidence="7" id="KW-0261">Viral envelope protein</keyword>
<evidence type="ECO:0000256" key="1">
    <source>
        <dbReference type="ARBA" id="ARBA00004381"/>
    </source>
</evidence>